<dbReference type="InParanoid" id="C5Z8Q0"/>
<evidence type="ECO:0000256" key="1">
    <source>
        <dbReference type="PROSITE-ProRule" id="PRU00649"/>
    </source>
</evidence>
<dbReference type="PANTHER" id="PTHR47853:SF4">
    <property type="entry name" value="TFIIS N-TERMINAL DOMAIN-CONTAINING PROTEIN"/>
    <property type="match status" value="1"/>
</dbReference>
<evidence type="ECO:0000259" key="3">
    <source>
        <dbReference type="PROSITE" id="PS51319"/>
    </source>
</evidence>
<keyword evidence="1" id="KW-0539">Nucleus</keyword>
<dbReference type="STRING" id="4558.C5Z8Q0"/>
<reference evidence="4 5" key="1">
    <citation type="journal article" date="2009" name="Nature">
        <title>The Sorghum bicolor genome and the diversification of grasses.</title>
        <authorList>
            <person name="Paterson A.H."/>
            <person name="Bowers J.E."/>
            <person name="Bruggmann R."/>
            <person name="Dubchak I."/>
            <person name="Grimwood J."/>
            <person name="Gundlach H."/>
            <person name="Haberer G."/>
            <person name="Hellsten U."/>
            <person name="Mitros T."/>
            <person name="Poliakov A."/>
            <person name="Schmutz J."/>
            <person name="Spannagl M."/>
            <person name="Tang H."/>
            <person name="Wang X."/>
            <person name="Wicker T."/>
            <person name="Bharti A.K."/>
            <person name="Chapman J."/>
            <person name="Feltus F.A."/>
            <person name="Gowik U."/>
            <person name="Grigoriev I.V."/>
            <person name="Lyons E."/>
            <person name="Maher C.A."/>
            <person name="Martis M."/>
            <person name="Narechania A."/>
            <person name="Otillar R.P."/>
            <person name="Penning B.W."/>
            <person name="Salamov A.A."/>
            <person name="Wang Y."/>
            <person name="Zhang L."/>
            <person name="Carpita N.C."/>
            <person name="Freeling M."/>
            <person name="Gingle A.R."/>
            <person name="Hash C.T."/>
            <person name="Keller B."/>
            <person name="Klein P."/>
            <person name="Kresovich S."/>
            <person name="McCann M.C."/>
            <person name="Ming R."/>
            <person name="Peterson D.G."/>
            <person name="Mehboob-ur-Rahman"/>
            <person name="Ware D."/>
            <person name="Westhoff P."/>
            <person name="Mayer K.F."/>
            <person name="Messing J."/>
            <person name="Rokhsar D.S."/>
        </authorList>
    </citation>
    <scope>NUCLEOTIDE SEQUENCE [LARGE SCALE GENOMIC DNA]</scope>
    <source>
        <strain evidence="5">cv. BTx623</strain>
    </source>
</reference>
<evidence type="ECO:0000256" key="2">
    <source>
        <dbReference type="SAM" id="MobiDB-lite"/>
    </source>
</evidence>
<dbReference type="EMBL" id="CM000769">
    <property type="protein sequence ID" value="EER90287.2"/>
    <property type="molecule type" value="Genomic_DNA"/>
</dbReference>
<comment type="subcellular location">
    <subcellularLocation>
        <location evidence="1">Nucleus</location>
    </subcellularLocation>
</comment>
<dbReference type="GO" id="GO:0005634">
    <property type="term" value="C:nucleus"/>
    <property type="evidence" value="ECO:0007669"/>
    <property type="project" value="UniProtKB-SubCell"/>
</dbReference>
<dbReference type="Pfam" id="PF08711">
    <property type="entry name" value="Med26"/>
    <property type="match status" value="1"/>
</dbReference>
<evidence type="ECO:0000313" key="4">
    <source>
        <dbReference type="EMBL" id="EER90287.2"/>
    </source>
</evidence>
<feature type="region of interest" description="Disordered" evidence="2">
    <location>
        <begin position="454"/>
        <end position="479"/>
    </location>
</feature>
<dbReference type="OrthoDB" id="696629at2759"/>
<dbReference type="SUPFAM" id="SSF47676">
    <property type="entry name" value="Conserved domain common to transcription factors TFIIS, elongin A, CRSP70"/>
    <property type="match status" value="1"/>
</dbReference>
<dbReference type="Proteomes" id="UP000000768">
    <property type="component" value="Chromosome 10"/>
</dbReference>
<gene>
    <name evidence="4" type="ORF">SORBI_3010G241400</name>
</gene>
<dbReference type="Gramene" id="EER90287">
    <property type="protein sequence ID" value="EER90287"/>
    <property type="gene ID" value="SORBI_3010G241400"/>
</dbReference>
<dbReference type="Gene3D" id="1.20.930.10">
    <property type="entry name" value="Conserved domain common to transcription factors TFIIS, elongin A, CRSP70"/>
    <property type="match status" value="1"/>
</dbReference>
<dbReference type="PROSITE" id="PS51319">
    <property type="entry name" value="TFIIS_N"/>
    <property type="match status" value="1"/>
</dbReference>
<dbReference type="InterPro" id="IPR017923">
    <property type="entry name" value="TFIIS_N"/>
</dbReference>
<dbReference type="HOGENOM" id="CLU_019670_6_0_1"/>
<name>C5Z8Q0_SORBI</name>
<dbReference type="InterPro" id="IPR035441">
    <property type="entry name" value="TFIIS/LEDGF_dom_sf"/>
</dbReference>
<organism evidence="4 5">
    <name type="scientific">Sorghum bicolor</name>
    <name type="common">Sorghum</name>
    <name type="synonym">Sorghum vulgare</name>
    <dbReference type="NCBI Taxonomy" id="4558"/>
    <lineage>
        <taxon>Eukaryota</taxon>
        <taxon>Viridiplantae</taxon>
        <taxon>Streptophyta</taxon>
        <taxon>Embryophyta</taxon>
        <taxon>Tracheophyta</taxon>
        <taxon>Spermatophyta</taxon>
        <taxon>Magnoliopsida</taxon>
        <taxon>Liliopsida</taxon>
        <taxon>Poales</taxon>
        <taxon>Poaceae</taxon>
        <taxon>PACMAD clade</taxon>
        <taxon>Panicoideae</taxon>
        <taxon>Andropogonodae</taxon>
        <taxon>Andropogoneae</taxon>
        <taxon>Sorghinae</taxon>
        <taxon>Sorghum</taxon>
    </lineage>
</organism>
<reference evidence="5" key="2">
    <citation type="journal article" date="2018" name="Plant J.">
        <title>The Sorghum bicolor reference genome: improved assembly, gene annotations, a transcriptome atlas, and signatures of genome organization.</title>
        <authorList>
            <person name="McCormick R.F."/>
            <person name="Truong S.K."/>
            <person name="Sreedasyam A."/>
            <person name="Jenkins J."/>
            <person name="Shu S."/>
            <person name="Sims D."/>
            <person name="Kennedy M."/>
            <person name="Amirebrahimi M."/>
            <person name="Weers B.D."/>
            <person name="McKinley B."/>
            <person name="Mattison A."/>
            <person name="Morishige D.T."/>
            <person name="Grimwood J."/>
            <person name="Schmutz J."/>
            <person name="Mullet J.E."/>
        </authorList>
    </citation>
    <scope>NUCLEOTIDE SEQUENCE [LARGE SCALE GENOMIC DNA]</scope>
    <source>
        <strain evidence="5">cv. BTx623</strain>
    </source>
</reference>
<accession>C5Z8Q0</accession>
<evidence type="ECO:0000313" key="5">
    <source>
        <dbReference type="Proteomes" id="UP000000768"/>
    </source>
</evidence>
<dbReference type="KEGG" id="sbi:8063795"/>
<dbReference type="PANTHER" id="PTHR47853">
    <property type="entry name" value="EXPRESSED PROTEIN"/>
    <property type="match status" value="1"/>
</dbReference>
<sequence length="479" mass="52802">MRRRSGRRSRRRARFSGELRPCGKVRRVGEQHGRTLVGGACVSTAGIYPRRASLVKARGRRPWLAAAHIGNGRIQAVPMVVKQFLQVLEARAEPPSSSRCRIAPIRSARGNASFSRFNAHELESESIRSFYYKIKDTPICQFHPHPLVTALIRRLARIRRPILHASLPASAVTMANEQSGCPLRRWRPFYGAFGAIDDAIEEAGGHPRAAFKDVRVRILQLLRAATDDGVAEQLCGALDEAMAEALETLRVAPVPHGLLASTDLARTVGALEKHGSPRIRRLAGDVVRGWTAGNVATTTAVKEELGKLSADDRIPRRSTSAVIADGNARGHKEKLHVQPAKMLPTAESGKKKLHIPPAKMVPAVPVAEADKKKVYVPPAKMLPTTATVSIPNTSETKKPAVDESKKMEATKRKLREGYEEAEKIKRQHIIKKINDKDAAKMFEQKQRKMHPVVRRRSGPAACRTSSGVRRSLLPSLQMI</sequence>
<protein>
    <recommendedName>
        <fullName evidence="3">TFIIS N-terminal domain-containing protein</fullName>
    </recommendedName>
</protein>
<dbReference type="AlphaFoldDB" id="C5Z8Q0"/>
<dbReference type="eggNOG" id="ENOG502TMDU">
    <property type="taxonomic scope" value="Eukaryota"/>
</dbReference>
<proteinExistence type="predicted"/>
<feature type="domain" description="TFIIS N-terminal" evidence="3">
    <location>
        <begin position="220"/>
        <end position="297"/>
    </location>
</feature>
<keyword evidence="5" id="KW-1185">Reference proteome</keyword>